<dbReference type="AlphaFoldDB" id="A0A1G7DDC2"/>
<dbReference type="OrthoDB" id="1143655at2"/>
<keyword evidence="3" id="KW-1185">Reference proteome</keyword>
<dbReference type="Gene3D" id="1.10.101.10">
    <property type="entry name" value="PGBD-like superfamily/PGBD"/>
    <property type="match status" value="1"/>
</dbReference>
<reference evidence="2 3" key="1">
    <citation type="submission" date="2016-10" db="EMBL/GenBank/DDBJ databases">
        <authorList>
            <person name="de Groot N.N."/>
        </authorList>
    </citation>
    <scope>NUCLEOTIDE SEQUENCE [LARGE SCALE GENOMIC DNA]</scope>
    <source>
        <strain evidence="2 3">DSM 16195</strain>
    </source>
</reference>
<proteinExistence type="predicted"/>
<name>A0A1G7DDC2_9FLAO</name>
<dbReference type="InterPro" id="IPR036365">
    <property type="entry name" value="PGBD-like_sf"/>
</dbReference>
<organism evidence="2 3">
    <name type="scientific">Ulvibacter litoralis</name>
    <dbReference type="NCBI Taxonomy" id="227084"/>
    <lineage>
        <taxon>Bacteria</taxon>
        <taxon>Pseudomonadati</taxon>
        <taxon>Bacteroidota</taxon>
        <taxon>Flavobacteriia</taxon>
        <taxon>Flavobacteriales</taxon>
        <taxon>Flavobacteriaceae</taxon>
        <taxon>Ulvibacter</taxon>
    </lineage>
</organism>
<dbReference type="EMBL" id="FNBA01000001">
    <property type="protein sequence ID" value="SDE49513.1"/>
    <property type="molecule type" value="Genomic_DNA"/>
</dbReference>
<dbReference type="STRING" id="227084.SAMN05421855_101908"/>
<dbReference type="Proteomes" id="UP000199321">
    <property type="component" value="Unassembled WGS sequence"/>
</dbReference>
<sequence length="206" mass="23717">MKQIIIFLLVVIVALIGFGQYKKYKRFSMTEYEYKIPETVDIANADKGLLLDYYEAIEAVNGYVITQWSAESIDVRNPSDDDDDVVAAVSEYRKKLANVKYYEGLLSAPVAKEEVQTQEELSEVQKKNNLLKKIFYDNPQANSLRLGERSPVVYEVQRLLNEKGDSIVHDGYFNTQTYNALRNFEEKSKLYVDGKLDAITLEYLLK</sequence>
<dbReference type="Pfam" id="PF01471">
    <property type="entry name" value="PG_binding_1"/>
    <property type="match status" value="1"/>
</dbReference>
<protein>
    <submittedName>
        <fullName evidence="2">Putative peptidoglycan binding domain-containing protein</fullName>
    </submittedName>
</protein>
<evidence type="ECO:0000313" key="2">
    <source>
        <dbReference type="EMBL" id="SDE49513.1"/>
    </source>
</evidence>
<evidence type="ECO:0000259" key="1">
    <source>
        <dbReference type="Pfam" id="PF01471"/>
    </source>
</evidence>
<dbReference type="InterPro" id="IPR036366">
    <property type="entry name" value="PGBDSf"/>
</dbReference>
<feature type="domain" description="Peptidoglycan binding-like" evidence="1">
    <location>
        <begin position="150"/>
        <end position="202"/>
    </location>
</feature>
<accession>A0A1G7DDC2</accession>
<evidence type="ECO:0000313" key="3">
    <source>
        <dbReference type="Proteomes" id="UP000199321"/>
    </source>
</evidence>
<dbReference type="SUPFAM" id="SSF47090">
    <property type="entry name" value="PGBD-like"/>
    <property type="match status" value="1"/>
</dbReference>
<dbReference type="InterPro" id="IPR002477">
    <property type="entry name" value="Peptidoglycan-bd-like"/>
</dbReference>
<dbReference type="RefSeq" id="WP_093141048.1">
    <property type="nucleotide sequence ID" value="NZ_BMWO01000001.1"/>
</dbReference>
<gene>
    <name evidence="2" type="ORF">SAMN05421855_101908</name>
</gene>